<sequence>MGCLCEELFGEDLRVHPECIGNLWLFENLEPADIQALVSAAERRIYEEREVIFYQGEALRRMFLIKAGRVKLSKVLEDGHEITLDIRKPGDFLGEQILSEETQYPVSAVCMERTLICGFTKERFEALIRQRPAVGLQVIRNLTKRIQLLTDRAESLSFSNLEERLYRVLVSVAREHGRRTAGGYAIHFPLTHEELSFLVGAHRVSITRAMGRLRDGGRIAVQDRHVVVYMAPSNES</sequence>
<dbReference type="PROSITE" id="PS51063">
    <property type="entry name" value="HTH_CRP_2"/>
    <property type="match status" value="1"/>
</dbReference>
<dbReference type="GO" id="GO:0003700">
    <property type="term" value="F:DNA-binding transcription factor activity"/>
    <property type="evidence" value="ECO:0007669"/>
    <property type="project" value="TreeGrafter"/>
</dbReference>
<accession>A0A1W1XHK3</accession>
<keyword evidence="3" id="KW-0804">Transcription</keyword>
<dbReference type="InterPro" id="IPR036390">
    <property type="entry name" value="WH_DNA-bd_sf"/>
</dbReference>
<dbReference type="PANTHER" id="PTHR24567">
    <property type="entry name" value="CRP FAMILY TRANSCRIPTIONAL REGULATORY PROTEIN"/>
    <property type="match status" value="1"/>
</dbReference>
<name>A0A1W1XHK3_9BACT</name>
<reference evidence="6 7" key="1">
    <citation type="submission" date="2017-04" db="EMBL/GenBank/DDBJ databases">
        <authorList>
            <person name="Afonso C.L."/>
            <person name="Miller P.J."/>
            <person name="Scott M.A."/>
            <person name="Spackman E."/>
            <person name="Goraichik I."/>
            <person name="Dimitrov K.M."/>
            <person name="Suarez D.L."/>
            <person name="Swayne D.E."/>
        </authorList>
    </citation>
    <scope>NUCLEOTIDE SEQUENCE [LARGE SCALE GENOMIC DNA]</scope>
    <source>
        <strain evidence="6 7">DSM 13146</strain>
    </source>
</reference>
<dbReference type="InterPro" id="IPR050397">
    <property type="entry name" value="Env_Response_Regulators"/>
</dbReference>
<dbReference type="SMART" id="SM00100">
    <property type="entry name" value="cNMP"/>
    <property type="match status" value="1"/>
</dbReference>
<dbReference type="Gene3D" id="1.10.10.10">
    <property type="entry name" value="Winged helix-like DNA-binding domain superfamily/Winged helix DNA-binding domain"/>
    <property type="match status" value="1"/>
</dbReference>
<dbReference type="InterPro" id="IPR014710">
    <property type="entry name" value="RmlC-like_jellyroll"/>
</dbReference>
<proteinExistence type="predicted"/>
<dbReference type="RefSeq" id="WP_084057366.1">
    <property type="nucleotide sequence ID" value="NZ_FWXF01000007.1"/>
</dbReference>
<dbReference type="Pfam" id="PF13545">
    <property type="entry name" value="HTH_Crp_2"/>
    <property type="match status" value="1"/>
</dbReference>
<evidence type="ECO:0000313" key="6">
    <source>
        <dbReference type="EMBL" id="SMC22978.1"/>
    </source>
</evidence>
<feature type="domain" description="HTH crp-type" evidence="5">
    <location>
        <begin position="159"/>
        <end position="232"/>
    </location>
</feature>
<dbReference type="Gene3D" id="2.60.120.10">
    <property type="entry name" value="Jelly Rolls"/>
    <property type="match status" value="1"/>
</dbReference>
<dbReference type="GO" id="GO:0005829">
    <property type="term" value="C:cytosol"/>
    <property type="evidence" value="ECO:0007669"/>
    <property type="project" value="TreeGrafter"/>
</dbReference>
<dbReference type="InterPro" id="IPR000595">
    <property type="entry name" value="cNMP-bd_dom"/>
</dbReference>
<dbReference type="SMART" id="SM00419">
    <property type="entry name" value="HTH_CRP"/>
    <property type="match status" value="1"/>
</dbReference>
<keyword evidence="2" id="KW-0238">DNA-binding</keyword>
<dbReference type="GO" id="GO:0003677">
    <property type="term" value="F:DNA binding"/>
    <property type="evidence" value="ECO:0007669"/>
    <property type="project" value="UniProtKB-KW"/>
</dbReference>
<evidence type="ECO:0000256" key="3">
    <source>
        <dbReference type="ARBA" id="ARBA00023163"/>
    </source>
</evidence>
<protein>
    <submittedName>
        <fullName evidence="6">CRP/FNR family transcriptional regulator, anaerobic regulatory protein</fullName>
    </submittedName>
</protein>
<dbReference type="InterPro" id="IPR018490">
    <property type="entry name" value="cNMP-bd_dom_sf"/>
</dbReference>
<dbReference type="STRING" id="1121390.SAMN02746041_01610"/>
<dbReference type="SUPFAM" id="SSF51206">
    <property type="entry name" value="cAMP-binding domain-like"/>
    <property type="match status" value="1"/>
</dbReference>
<evidence type="ECO:0000259" key="4">
    <source>
        <dbReference type="PROSITE" id="PS50042"/>
    </source>
</evidence>
<dbReference type="AlphaFoldDB" id="A0A1W1XHK3"/>
<dbReference type="OrthoDB" id="5415223at2"/>
<dbReference type="EMBL" id="FWXF01000007">
    <property type="protein sequence ID" value="SMC22978.1"/>
    <property type="molecule type" value="Genomic_DNA"/>
</dbReference>
<evidence type="ECO:0000256" key="1">
    <source>
        <dbReference type="ARBA" id="ARBA00023015"/>
    </source>
</evidence>
<evidence type="ECO:0000256" key="2">
    <source>
        <dbReference type="ARBA" id="ARBA00023125"/>
    </source>
</evidence>
<gene>
    <name evidence="6" type="ORF">SAMN02746041_01610</name>
</gene>
<keyword evidence="1" id="KW-0805">Transcription regulation</keyword>
<dbReference type="InterPro" id="IPR036388">
    <property type="entry name" value="WH-like_DNA-bd_sf"/>
</dbReference>
<dbReference type="Proteomes" id="UP000192783">
    <property type="component" value="Unassembled WGS sequence"/>
</dbReference>
<evidence type="ECO:0000259" key="5">
    <source>
        <dbReference type="PROSITE" id="PS51063"/>
    </source>
</evidence>
<organism evidence="6 7">
    <name type="scientific">Desulfacinum hydrothermale DSM 13146</name>
    <dbReference type="NCBI Taxonomy" id="1121390"/>
    <lineage>
        <taxon>Bacteria</taxon>
        <taxon>Pseudomonadati</taxon>
        <taxon>Thermodesulfobacteriota</taxon>
        <taxon>Syntrophobacteria</taxon>
        <taxon>Syntrophobacterales</taxon>
        <taxon>Syntrophobacteraceae</taxon>
        <taxon>Desulfacinum</taxon>
    </lineage>
</organism>
<dbReference type="Pfam" id="PF00027">
    <property type="entry name" value="cNMP_binding"/>
    <property type="match status" value="1"/>
</dbReference>
<feature type="domain" description="Cyclic nucleotide-binding" evidence="4">
    <location>
        <begin position="25"/>
        <end position="145"/>
    </location>
</feature>
<keyword evidence="7" id="KW-1185">Reference proteome</keyword>
<dbReference type="PANTHER" id="PTHR24567:SF74">
    <property type="entry name" value="HTH-TYPE TRANSCRIPTIONAL REGULATOR ARCR"/>
    <property type="match status" value="1"/>
</dbReference>
<dbReference type="InterPro" id="IPR012318">
    <property type="entry name" value="HTH_CRP"/>
</dbReference>
<dbReference type="PROSITE" id="PS50042">
    <property type="entry name" value="CNMP_BINDING_3"/>
    <property type="match status" value="1"/>
</dbReference>
<dbReference type="CDD" id="cd00038">
    <property type="entry name" value="CAP_ED"/>
    <property type="match status" value="1"/>
</dbReference>
<dbReference type="SUPFAM" id="SSF46785">
    <property type="entry name" value="Winged helix' DNA-binding domain"/>
    <property type="match status" value="1"/>
</dbReference>
<evidence type="ECO:0000313" key="7">
    <source>
        <dbReference type="Proteomes" id="UP000192783"/>
    </source>
</evidence>